<dbReference type="Proteomes" id="UP000255139">
    <property type="component" value="Unassembled WGS sequence"/>
</dbReference>
<proteinExistence type="inferred from homology"/>
<dbReference type="STRING" id="216.LS73_07290"/>
<reference evidence="8 9" key="1">
    <citation type="journal article" date="2014" name="Genome Announc.">
        <title>Draft genome sequences of eight enterohepatic helicobacter species isolated from both laboratory and wild rodents.</title>
        <authorList>
            <person name="Sheh A."/>
            <person name="Shen Z."/>
            <person name="Fox J.G."/>
        </authorList>
    </citation>
    <scope>NUCLEOTIDE SEQUENCE [LARGE SCALE GENOMIC DNA]</scope>
    <source>
        <strain evidence="8 9">ST1</strain>
    </source>
</reference>
<dbReference type="GO" id="GO:0004022">
    <property type="term" value="F:alcohol dehydrogenase (NAD+) activity"/>
    <property type="evidence" value="ECO:0007669"/>
    <property type="project" value="UniProtKB-EC"/>
</dbReference>
<feature type="domain" description="Alcohol dehydrogenase iron-type/glycerol dehydrogenase GldA" evidence="5">
    <location>
        <begin position="8"/>
        <end position="176"/>
    </location>
</feature>
<dbReference type="EMBL" id="UGJE01000002">
    <property type="protein sequence ID" value="STQ87004.1"/>
    <property type="molecule type" value="Genomic_DNA"/>
</dbReference>
<evidence type="ECO:0000256" key="1">
    <source>
        <dbReference type="ARBA" id="ARBA00001962"/>
    </source>
</evidence>
<protein>
    <submittedName>
        <fullName evidence="7">Alcohol dehydrogenase 2</fullName>
        <ecNumber evidence="7">1.1.1.1</ecNumber>
    </submittedName>
    <submittedName>
        <fullName evidence="8">Iron-containing alcohol dehydrogenase</fullName>
    </submittedName>
</protein>
<dbReference type="InterPro" id="IPR018211">
    <property type="entry name" value="ADH_Fe_CS"/>
</dbReference>
<dbReference type="SUPFAM" id="SSF56796">
    <property type="entry name" value="Dehydroquinate synthase-like"/>
    <property type="match status" value="1"/>
</dbReference>
<dbReference type="EC" id="1.1.1.1" evidence="7"/>
<keyword evidence="4" id="KW-0520">NAD</keyword>
<dbReference type="Gene3D" id="3.40.50.1970">
    <property type="match status" value="1"/>
</dbReference>
<evidence type="ECO:0000259" key="6">
    <source>
        <dbReference type="Pfam" id="PF25137"/>
    </source>
</evidence>
<dbReference type="FunFam" id="1.20.1090.10:FF:000001">
    <property type="entry name" value="Aldehyde-alcohol dehydrogenase"/>
    <property type="match status" value="1"/>
</dbReference>
<name>A0A099TW92_9HELI</name>
<dbReference type="PANTHER" id="PTHR11496">
    <property type="entry name" value="ALCOHOL DEHYDROGENASE"/>
    <property type="match status" value="1"/>
</dbReference>
<keyword evidence="10" id="KW-1185">Reference proteome</keyword>
<dbReference type="PANTHER" id="PTHR11496:SF102">
    <property type="entry name" value="ALCOHOL DEHYDROGENASE 4"/>
    <property type="match status" value="1"/>
</dbReference>
<dbReference type="Gene3D" id="1.20.1090.10">
    <property type="entry name" value="Dehydroquinate synthase-like - alpha domain"/>
    <property type="match status" value="1"/>
</dbReference>
<evidence type="ECO:0000256" key="4">
    <source>
        <dbReference type="ARBA" id="ARBA00023027"/>
    </source>
</evidence>
<sequence length="385" mass="41109">MSIDYFLPTRSIFGEGSVNETGALLKSFNVGRALIVTDAFLAKSGAAEQVKKIVEGAGLFAAIFGGAEPNPTDTNVEAGLKAFNDNKCDSIISLGGGSSHDCAKAIGLVASNGGRIHDYEGVDKATKDLMPLLAVNTTAGTASEMTRFCIITDLSRKVKMAIVDWRVTPKVAINDPMLHKGMPPSLTAATGMDAMTHAVEAYVSTAANPLTDAAALAAVRLIYKYLPKAVANGEYMRARDRMAYAQFLAGVAFNNASLGYVHAMAHQLGGYYNLPHGVCNALLLPYVEEFNLIGNLDRFKDLAQAMGENVEGLSTGEAACKAIKALRTISKQVNIPANLKVLGVKPEDFDIMAENAMKDVCGFTNPRKATKEDIIEIFRKAYEGE</sequence>
<evidence type="ECO:0000313" key="8">
    <source>
        <dbReference type="EMBL" id="TLD99764.1"/>
    </source>
</evidence>
<dbReference type="CDD" id="cd08188">
    <property type="entry name" value="PDDH"/>
    <property type="match status" value="1"/>
</dbReference>
<comment type="similarity">
    <text evidence="2">Belongs to the iron-containing alcohol dehydrogenase family.</text>
</comment>
<evidence type="ECO:0000313" key="7">
    <source>
        <dbReference type="EMBL" id="STQ87004.1"/>
    </source>
</evidence>
<dbReference type="InterPro" id="IPR001670">
    <property type="entry name" value="ADH_Fe/GldA"/>
</dbReference>
<dbReference type="InterPro" id="IPR056798">
    <property type="entry name" value="ADH_Fe_C"/>
</dbReference>
<dbReference type="PROSITE" id="PS00913">
    <property type="entry name" value="ADH_IRON_1"/>
    <property type="match status" value="1"/>
</dbReference>
<dbReference type="FunFam" id="3.40.50.1970:FF:000003">
    <property type="entry name" value="Alcohol dehydrogenase, iron-containing"/>
    <property type="match status" value="1"/>
</dbReference>
<dbReference type="OrthoDB" id="9778433at2"/>
<reference evidence="7 10" key="2">
    <citation type="submission" date="2018-06" db="EMBL/GenBank/DDBJ databases">
        <authorList>
            <consortium name="Pathogen Informatics"/>
            <person name="Doyle S."/>
        </authorList>
    </citation>
    <scope>NUCLEOTIDE SEQUENCE [LARGE SCALE GENOMIC DNA]</scope>
    <source>
        <strain evidence="7 10">NCTC12714</strain>
    </source>
</reference>
<keyword evidence="3 7" id="KW-0560">Oxidoreductase</keyword>
<gene>
    <name evidence="7" type="primary">adhB</name>
    <name evidence="8" type="ORF">LS73_006740</name>
    <name evidence="7" type="ORF">NCTC12714_01815</name>
</gene>
<organism evidence="7 10">
    <name type="scientific">Helicobacter muridarum</name>
    <dbReference type="NCBI Taxonomy" id="216"/>
    <lineage>
        <taxon>Bacteria</taxon>
        <taxon>Pseudomonadati</taxon>
        <taxon>Campylobacterota</taxon>
        <taxon>Epsilonproteobacteria</taxon>
        <taxon>Campylobacterales</taxon>
        <taxon>Helicobacteraceae</taxon>
        <taxon>Helicobacter</taxon>
    </lineage>
</organism>
<accession>A0A099TW92</accession>
<evidence type="ECO:0000256" key="2">
    <source>
        <dbReference type="ARBA" id="ARBA00007358"/>
    </source>
</evidence>
<dbReference type="InterPro" id="IPR039697">
    <property type="entry name" value="Alcohol_dehydrogenase_Fe"/>
</dbReference>
<evidence type="ECO:0000256" key="3">
    <source>
        <dbReference type="ARBA" id="ARBA00023002"/>
    </source>
</evidence>
<dbReference type="RefSeq" id="WP_034558601.1">
    <property type="nucleotide sequence ID" value="NZ_FZML01000009.1"/>
</dbReference>
<dbReference type="GO" id="GO:0046872">
    <property type="term" value="F:metal ion binding"/>
    <property type="evidence" value="ECO:0007669"/>
    <property type="project" value="InterPro"/>
</dbReference>
<dbReference type="Proteomes" id="UP000029922">
    <property type="component" value="Unassembled WGS sequence"/>
</dbReference>
<dbReference type="EMBL" id="JRPD02000015">
    <property type="protein sequence ID" value="TLD99764.1"/>
    <property type="molecule type" value="Genomic_DNA"/>
</dbReference>
<dbReference type="Pfam" id="PF25137">
    <property type="entry name" value="ADH_Fe_C"/>
    <property type="match status" value="1"/>
</dbReference>
<feature type="domain" description="Fe-containing alcohol dehydrogenase-like C-terminal" evidence="6">
    <location>
        <begin position="187"/>
        <end position="382"/>
    </location>
</feature>
<dbReference type="PROSITE" id="PS00060">
    <property type="entry name" value="ADH_IRON_2"/>
    <property type="match status" value="1"/>
</dbReference>
<evidence type="ECO:0000313" key="9">
    <source>
        <dbReference type="Proteomes" id="UP000029922"/>
    </source>
</evidence>
<evidence type="ECO:0000259" key="5">
    <source>
        <dbReference type="Pfam" id="PF00465"/>
    </source>
</evidence>
<dbReference type="Pfam" id="PF00465">
    <property type="entry name" value="Fe-ADH"/>
    <property type="match status" value="1"/>
</dbReference>
<dbReference type="AlphaFoldDB" id="A0A099TW92"/>
<evidence type="ECO:0000313" key="10">
    <source>
        <dbReference type="Proteomes" id="UP000255139"/>
    </source>
</evidence>
<comment type="cofactor">
    <cofactor evidence="1">
        <name>Fe cation</name>
        <dbReference type="ChEBI" id="CHEBI:24875"/>
    </cofactor>
</comment>